<comment type="caution">
    <text evidence="1">The sequence shown here is derived from an EMBL/GenBank/DDBJ whole genome shotgun (WGS) entry which is preliminary data.</text>
</comment>
<proteinExistence type="predicted"/>
<keyword evidence="2" id="KW-1185">Reference proteome</keyword>
<gene>
    <name evidence="1" type="ORF">F4820DRAFT_40446</name>
</gene>
<dbReference type="EMBL" id="MU393537">
    <property type="protein sequence ID" value="KAI4861974.1"/>
    <property type="molecule type" value="Genomic_DNA"/>
</dbReference>
<accession>A0ACB9YSL9</accession>
<evidence type="ECO:0000313" key="1">
    <source>
        <dbReference type="EMBL" id="KAI4861974.1"/>
    </source>
</evidence>
<protein>
    <submittedName>
        <fullName evidence="1">Uncharacterized protein</fullName>
    </submittedName>
</protein>
<evidence type="ECO:0000313" key="2">
    <source>
        <dbReference type="Proteomes" id="UP001497700"/>
    </source>
</evidence>
<sequence>MIRQKHAHGVKSRKPHSHVQQLDYHCSGTISSSDFAGFVDPILDGSAIFDELSQRSLFWVDDTETSRNRINGDDAPMASLQHISGNLASTDPYPNALDKLSTGMTDFLGNPSSEDRSMDRGAKHRCWDHGCNGREFSSKSNFVRHVKERSGASTKGVCPLCGAIFTRNSARDTHLAKQSCNRIRRYSNGRPRPSRLAVLGNPRLAAAAVAASQDIHWQAVDWGAGSMGDSGASGLPPPN</sequence>
<dbReference type="Proteomes" id="UP001497700">
    <property type="component" value="Unassembled WGS sequence"/>
</dbReference>
<name>A0ACB9YSL9_9PEZI</name>
<reference evidence="1 2" key="1">
    <citation type="journal article" date="2022" name="New Phytol.">
        <title>Ecological generalism drives hyperdiversity of secondary metabolite gene clusters in xylarialean endophytes.</title>
        <authorList>
            <person name="Franco M.E.E."/>
            <person name="Wisecaver J.H."/>
            <person name="Arnold A.E."/>
            <person name="Ju Y.M."/>
            <person name="Slot J.C."/>
            <person name="Ahrendt S."/>
            <person name="Moore L.P."/>
            <person name="Eastman K.E."/>
            <person name="Scott K."/>
            <person name="Konkel Z."/>
            <person name="Mondo S.J."/>
            <person name="Kuo A."/>
            <person name="Hayes R.D."/>
            <person name="Haridas S."/>
            <person name="Andreopoulos B."/>
            <person name="Riley R."/>
            <person name="LaButti K."/>
            <person name="Pangilinan J."/>
            <person name="Lipzen A."/>
            <person name="Amirebrahimi M."/>
            <person name="Yan J."/>
            <person name="Adam C."/>
            <person name="Keymanesh K."/>
            <person name="Ng V."/>
            <person name="Louie K."/>
            <person name="Northen T."/>
            <person name="Drula E."/>
            <person name="Henrissat B."/>
            <person name="Hsieh H.M."/>
            <person name="Youens-Clark K."/>
            <person name="Lutzoni F."/>
            <person name="Miadlikowska J."/>
            <person name="Eastwood D.C."/>
            <person name="Hamelin R.C."/>
            <person name="Grigoriev I.V."/>
            <person name="U'Ren J.M."/>
        </authorList>
    </citation>
    <scope>NUCLEOTIDE SEQUENCE [LARGE SCALE GENOMIC DNA]</scope>
    <source>
        <strain evidence="1 2">CBS 119005</strain>
    </source>
</reference>
<organism evidence="1 2">
    <name type="scientific">Hypoxylon rubiginosum</name>
    <dbReference type="NCBI Taxonomy" id="110542"/>
    <lineage>
        <taxon>Eukaryota</taxon>
        <taxon>Fungi</taxon>
        <taxon>Dikarya</taxon>
        <taxon>Ascomycota</taxon>
        <taxon>Pezizomycotina</taxon>
        <taxon>Sordariomycetes</taxon>
        <taxon>Xylariomycetidae</taxon>
        <taxon>Xylariales</taxon>
        <taxon>Hypoxylaceae</taxon>
        <taxon>Hypoxylon</taxon>
    </lineage>
</organism>